<dbReference type="InterPro" id="IPR013249">
    <property type="entry name" value="RNA_pol_sigma70_r4_t2"/>
</dbReference>
<dbReference type="SUPFAM" id="SSF88946">
    <property type="entry name" value="Sigma2 domain of RNA polymerase sigma factors"/>
    <property type="match status" value="1"/>
</dbReference>
<dbReference type="Pfam" id="PF04542">
    <property type="entry name" value="Sigma70_r2"/>
    <property type="match status" value="1"/>
</dbReference>
<keyword evidence="4" id="KW-0804">Transcription</keyword>
<evidence type="ECO:0000256" key="1">
    <source>
        <dbReference type="ARBA" id="ARBA00010641"/>
    </source>
</evidence>
<sequence length="191" mass="21777">MSLLSGYYNKEQHIISLFAKGDTRAMDVLYSEYADFLTKVCSRYIGNTDDLHDVLQEAFIKIFTKIHTFEYRDKGSLKAWLTRTVINEALHFLRDNDAHAFVDNEGDLPDTAAVEADSGTEPDIDNLSIQQITDTILQLPIGYRTVFNLFAIEGKSHKEIAELLKIKPDTSASQFYKARSMLAKMLKEQMK</sequence>
<dbReference type="RefSeq" id="WP_183695419.1">
    <property type="nucleotide sequence ID" value="NZ_JACICA010000003.1"/>
</dbReference>
<dbReference type="NCBIfam" id="TIGR02937">
    <property type="entry name" value="sigma70-ECF"/>
    <property type="match status" value="1"/>
</dbReference>
<dbReference type="EMBL" id="JACICA010000003">
    <property type="protein sequence ID" value="MBB3702434.1"/>
    <property type="molecule type" value="Genomic_DNA"/>
</dbReference>
<dbReference type="GO" id="GO:0006352">
    <property type="term" value="P:DNA-templated transcription initiation"/>
    <property type="evidence" value="ECO:0007669"/>
    <property type="project" value="InterPro"/>
</dbReference>
<dbReference type="Gene3D" id="1.10.1740.10">
    <property type="match status" value="1"/>
</dbReference>
<evidence type="ECO:0000313" key="8">
    <source>
        <dbReference type="Proteomes" id="UP000541425"/>
    </source>
</evidence>
<dbReference type="SUPFAM" id="SSF88659">
    <property type="entry name" value="Sigma3 and sigma4 domains of RNA polymerase sigma factors"/>
    <property type="match status" value="1"/>
</dbReference>
<name>A0A7W5UE48_9BACT</name>
<feature type="domain" description="RNA polymerase sigma-70 region 2" evidence="5">
    <location>
        <begin position="29"/>
        <end position="97"/>
    </location>
</feature>
<accession>A0A7W5UE48</accession>
<protein>
    <submittedName>
        <fullName evidence="7">RNA polymerase sigma-70 factor (ECF subfamily)</fullName>
    </submittedName>
</protein>
<evidence type="ECO:0000256" key="2">
    <source>
        <dbReference type="ARBA" id="ARBA00023015"/>
    </source>
</evidence>
<evidence type="ECO:0000313" key="7">
    <source>
        <dbReference type="EMBL" id="MBB3702434.1"/>
    </source>
</evidence>
<keyword evidence="2" id="KW-0805">Transcription regulation</keyword>
<dbReference type="PANTHER" id="PTHR43133">
    <property type="entry name" value="RNA POLYMERASE ECF-TYPE SIGMA FACTO"/>
    <property type="match status" value="1"/>
</dbReference>
<keyword evidence="3" id="KW-0731">Sigma factor</keyword>
<dbReference type="InterPro" id="IPR036388">
    <property type="entry name" value="WH-like_DNA-bd_sf"/>
</dbReference>
<dbReference type="Gene3D" id="1.10.10.10">
    <property type="entry name" value="Winged helix-like DNA-binding domain superfamily/Winged helix DNA-binding domain"/>
    <property type="match status" value="1"/>
</dbReference>
<dbReference type="InterPro" id="IPR013324">
    <property type="entry name" value="RNA_pol_sigma_r3/r4-like"/>
</dbReference>
<evidence type="ECO:0000259" key="6">
    <source>
        <dbReference type="Pfam" id="PF08281"/>
    </source>
</evidence>
<feature type="domain" description="RNA polymerase sigma factor 70 region 4 type 2" evidence="6">
    <location>
        <begin position="130"/>
        <end position="182"/>
    </location>
</feature>
<dbReference type="PANTHER" id="PTHR43133:SF46">
    <property type="entry name" value="RNA POLYMERASE SIGMA-70 FACTOR ECF SUBFAMILY"/>
    <property type="match status" value="1"/>
</dbReference>
<dbReference type="InterPro" id="IPR014284">
    <property type="entry name" value="RNA_pol_sigma-70_dom"/>
</dbReference>
<dbReference type="Pfam" id="PF08281">
    <property type="entry name" value="Sigma70_r4_2"/>
    <property type="match status" value="1"/>
</dbReference>
<organism evidence="7 8">
    <name type="scientific">Alloprevotella rava</name>
    <dbReference type="NCBI Taxonomy" id="671218"/>
    <lineage>
        <taxon>Bacteria</taxon>
        <taxon>Pseudomonadati</taxon>
        <taxon>Bacteroidota</taxon>
        <taxon>Bacteroidia</taxon>
        <taxon>Bacteroidales</taxon>
        <taxon>Prevotellaceae</taxon>
        <taxon>Alloprevotella</taxon>
    </lineage>
</organism>
<dbReference type="InterPro" id="IPR013325">
    <property type="entry name" value="RNA_pol_sigma_r2"/>
</dbReference>
<dbReference type="GO" id="GO:0016987">
    <property type="term" value="F:sigma factor activity"/>
    <property type="evidence" value="ECO:0007669"/>
    <property type="project" value="UniProtKB-KW"/>
</dbReference>
<dbReference type="AlphaFoldDB" id="A0A7W5UE48"/>
<evidence type="ECO:0000259" key="5">
    <source>
        <dbReference type="Pfam" id="PF04542"/>
    </source>
</evidence>
<comment type="caution">
    <text evidence="7">The sequence shown here is derived from an EMBL/GenBank/DDBJ whole genome shotgun (WGS) entry which is preliminary data.</text>
</comment>
<reference evidence="7 8" key="1">
    <citation type="submission" date="2020-08" db="EMBL/GenBank/DDBJ databases">
        <title>Genomic Encyclopedia of Type Strains, Phase IV (KMG-IV): sequencing the most valuable type-strain genomes for metagenomic binning, comparative biology and taxonomic classification.</title>
        <authorList>
            <person name="Goeker M."/>
        </authorList>
    </citation>
    <scope>NUCLEOTIDE SEQUENCE [LARGE SCALE GENOMIC DNA]</scope>
    <source>
        <strain evidence="7 8">DSM 22548</strain>
    </source>
</reference>
<evidence type="ECO:0000256" key="3">
    <source>
        <dbReference type="ARBA" id="ARBA00023082"/>
    </source>
</evidence>
<dbReference type="InterPro" id="IPR039425">
    <property type="entry name" value="RNA_pol_sigma-70-like"/>
</dbReference>
<evidence type="ECO:0000256" key="4">
    <source>
        <dbReference type="ARBA" id="ARBA00023163"/>
    </source>
</evidence>
<dbReference type="InterPro" id="IPR007627">
    <property type="entry name" value="RNA_pol_sigma70_r2"/>
</dbReference>
<gene>
    <name evidence="7" type="ORF">FHS60_000892</name>
</gene>
<comment type="similarity">
    <text evidence="1">Belongs to the sigma-70 factor family. ECF subfamily.</text>
</comment>
<proteinExistence type="inferred from homology"/>
<dbReference type="Proteomes" id="UP000541425">
    <property type="component" value="Unassembled WGS sequence"/>
</dbReference>
<dbReference type="GO" id="GO:0003677">
    <property type="term" value="F:DNA binding"/>
    <property type="evidence" value="ECO:0007669"/>
    <property type="project" value="InterPro"/>
</dbReference>